<name>A0A512DS19_9PROT</name>
<accession>A0A512DS19</accession>
<gene>
    <name evidence="1" type="ORF">SAE02_31580</name>
</gene>
<sequence length="77" mass="8626">MSDPRQELLRQMAALRKSLDPKVVERLDLATEGKVPYDRETAQSAVRQFLATRQDGGRFQKKLVEALKKGGGKDVKA</sequence>
<dbReference type="EMBL" id="BJYZ01000013">
    <property type="protein sequence ID" value="GEO39010.1"/>
    <property type="molecule type" value="Genomic_DNA"/>
</dbReference>
<protein>
    <submittedName>
        <fullName evidence="1">Uncharacterized protein</fullName>
    </submittedName>
</protein>
<evidence type="ECO:0000313" key="1">
    <source>
        <dbReference type="EMBL" id="GEO39010.1"/>
    </source>
</evidence>
<dbReference type="RefSeq" id="WP_044433628.1">
    <property type="nucleotide sequence ID" value="NZ_BJYZ01000013.1"/>
</dbReference>
<comment type="caution">
    <text evidence="1">The sequence shown here is derived from an EMBL/GenBank/DDBJ whole genome shotgun (WGS) entry which is preliminary data.</text>
</comment>
<evidence type="ECO:0000313" key="2">
    <source>
        <dbReference type="Proteomes" id="UP000321523"/>
    </source>
</evidence>
<proteinExistence type="predicted"/>
<organism evidence="1 2">
    <name type="scientific">Skermanella aerolata</name>
    <dbReference type="NCBI Taxonomy" id="393310"/>
    <lineage>
        <taxon>Bacteria</taxon>
        <taxon>Pseudomonadati</taxon>
        <taxon>Pseudomonadota</taxon>
        <taxon>Alphaproteobacteria</taxon>
        <taxon>Rhodospirillales</taxon>
        <taxon>Azospirillaceae</taxon>
        <taxon>Skermanella</taxon>
    </lineage>
</organism>
<dbReference type="OrthoDB" id="7306013at2"/>
<dbReference type="Proteomes" id="UP000321523">
    <property type="component" value="Unassembled WGS sequence"/>
</dbReference>
<dbReference type="AlphaFoldDB" id="A0A512DS19"/>
<keyword evidence="2" id="KW-1185">Reference proteome</keyword>
<reference evidence="1 2" key="1">
    <citation type="submission" date="2019-07" db="EMBL/GenBank/DDBJ databases">
        <title>Whole genome shotgun sequence of Skermanella aerolata NBRC 106429.</title>
        <authorList>
            <person name="Hosoyama A."/>
            <person name="Uohara A."/>
            <person name="Ohji S."/>
            <person name="Ichikawa N."/>
        </authorList>
    </citation>
    <scope>NUCLEOTIDE SEQUENCE [LARGE SCALE GENOMIC DNA]</scope>
    <source>
        <strain evidence="1 2">NBRC 106429</strain>
    </source>
</reference>